<dbReference type="PROSITE" id="PS51192">
    <property type="entry name" value="HELICASE_ATP_BIND_1"/>
    <property type="match status" value="1"/>
</dbReference>
<dbReference type="PANTHER" id="PTHR43519:SF1">
    <property type="entry name" value="ATP-DEPENDENT RNA HELICASE HRPB"/>
    <property type="match status" value="1"/>
</dbReference>
<dbReference type="Gene3D" id="3.40.50.300">
    <property type="entry name" value="P-loop containing nucleotide triphosphate hydrolases"/>
    <property type="match status" value="2"/>
</dbReference>
<feature type="domain" description="Helicase C-terminal" evidence="7">
    <location>
        <begin position="203"/>
        <end position="367"/>
    </location>
</feature>
<dbReference type="Pfam" id="PF08482">
    <property type="entry name" value="HrpB_C"/>
    <property type="match status" value="1"/>
</dbReference>
<keyword evidence="2" id="KW-0378">Hydrolase</keyword>
<evidence type="ECO:0000313" key="8">
    <source>
        <dbReference type="EMBL" id="ADV66350.1"/>
    </source>
</evidence>
<evidence type="ECO:0000256" key="4">
    <source>
        <dbReference type="ARBA" id="ARBA00022840"/>
    </source>
</evidence>
<dbReference type="OrthoDB" id="9808833at2"/>
<dbReference type="AlphaFoldDB" id="E8U5L1"/>
<sequence length="831" mass="88765">MDLPVFETLPALRAALAEHPLVILQAPPGAGKSTGLPLALLNEPWLAGRKVLLLQPRRVAARAVAARLAESLGEAVGETVGYRVRFESRVGPRTRLEVITEGILTRDLQRDPELPGVGLVMFDEFHERSVQADVAYTLTREVQGALRDDLRALVMSATLAPDLPARLDARAPLIVSEGRAYPVEVRYAAADAQPPVAGAVSATVRRALADTDGDVLAFLPGVADIRAAQALLGDVGPGVRVLPLYGDLPLEEQRRALLPDLEGLRRVVLATNIAETSVTLPNVRAVVDGGFSRRAQFDPGSGLTRLVTARVTRDAADQRAGRAGRVAPGVAYRLWTARTQPLLGAARAPEIMDADLAGVLLDLAQWGVTDPAALAWPDAPPARHWAAARALLTELGALDDGGRLTPHGARLLTFPTHPRLAHLLAVAAERGLGALAADVAALLEERDPFPRGSGADLTARVDALRAHRGGRRTPGDRGVLARAEQLARQWRRALGAAQDDRPADAFTVGLLVALAYPERVAGARASGAGRYVLAGGRGARLADGDSLLGEPFLAVAHLDARDADGTVHLAAPLPLAALEARSVPVDIVRWDERTGALLAHRAWQVGAVTLREERLEKLAPEARAAAVAQGLRAAGLGALPWSDAAVQLRARVASLRAWRPDLDLPDLGDAALLGTLDVWLTPHLGGVRTRDDLGRLDTFTLLQALVPWDAARTLDDLTPTHLTVPSGSRVRLTYHPDGAAPVLAVKLQELFGLADTPAVNAGRTPVLLHLLSPAGRPVQVTQDLRSFWQGGYFEVRKDLRGRYPKHPWPDDPWTATPTKHTKKRLEREGNG</sequence>
<dbReference type="Pfam" id="PF00271">
    <property type="entry name" value="Helicase_C"/>
    <property type="match status" value="1"/>
</dbReference>
<feature type="domain" description="Helicase ATP-binding" evidence="6">
    <location>
        <begin position="13"/>
        <end position="177"/>
    </location>
</feature>
<dbReference type="PROSITE" id="PS51194">
    <property type="entry name" value="HELICASE_CTER"/>
    <property type="match status" value="1"/>
</dbReference>
<dbReference type="PANTHER" id="PTHR43519">
    <property type="entry name" value="ATP-DEPENDENT RNA HELICASE HRPB"/>
    <property type="match status" value="1"/>
</dbReference>
<dbReference type="Pfam" id="PF00270">
    <property type="entry name" value="DEAD"/>
    <property type="match status" value="1"/>
</dbReference>
<dbReference type="InterPro" id="IPR011545">
    <property type="entry name" value="DEAD/DEAH_box_helicase_dom"/>
</dbReference>
<dbReference type="InterPro" id="IPR049614">
    <property type="entry name" value="HrpB_DEXH"/>
</dbReference>
<dbReference type="GO" id="GO:0004386">
    <property type="term" value="F:helicase activity"/>
    <property type="evidence" value="ECO:0007669"/>
    <property type="project" value="UniProtKB-KW"/>
</dbReference>
<dbReference type="InterPro" id="IPR056329">
    <property type="entry name" value="CON_HrpB"/>
</dbReference>
<gene>
    <name evidence="8" type="ordered locus">Deima_0694</name>
</gene>
<dbReference type="GO" id="GO:0003676">
    <property type="term" value="F:nucleic acid binding"/>
    <property type="evidence" value="ECO:0007669"/>
    <property type="project" value="InterPro"/>
</dbReference>
<name>E8U5L1_DEIML</name>
<dbReference type="FunFam" id="3.40.50.300:FF:002125">
    <property type="entry name" value="ATP-dependent helicase HrpB"/>
    <property type="match status" value="1"/>
</dbReference>
<evidence type="ECO:0000256" key="2">
    <source>
        <dbReference type="ARBA" id="ARBA00022801"/>
    </source>
</evidence>
<dbReference type="STRING" id="709986.Deima_0694"/>
<reference evidence="8 9" key="1">
    <citation type="journal article" date="2011" name="Stand. Genomic Sci.">
        <title>Complete genome sequence of Deinococcus maricopensis type strain (LB-34).</title>
        <authorList>
            <person name="Pukall R."/>
            <person name="Zeytun A."/>
            <person name="Lucas S."/>
            <person name="Lapidus A."/>
            <person name="Hammon N."/>
            <person name="Deshpande S."/>
            <person name="Nolan M."/>
            <person name="Cheng J.F."/>
            <person name="Pitluck S."/>
            <person name="Liolios K."/>
            <person name="Pagani I."/>
            <person name="Mikhailova N."/>
            <person name="Ivanova N."/>
            <person name="Mavromatis K."/>
            <person name="Pati A."/>
            <person name="Tapia R."/>
            <person name="Han C."/>
            <person name="Goodwin L."/>
            <person name="Chen A."/>
            <person name="Palaniappan K."/>
            <person name="Land M."/>
            <person name="Hauser L."/>
            <person name="Chang Y.J."/>
            <person name="Jeffries C.D."/>
            <person name="Brambilla E.M."/>
            <person name="Rohde M."/>
            <person name="Goker M."/>
            <person name="Detter J.C."/>
            <person name="Woyke T."/>
            <person name="Bristow J."/>
            <person name="Eisen J.A."/>
            <person name="Markowitz V."/>
            <person name="Hugenholtz P."/>
            <person name="Kyrpides N.C."/>
            <person name="Klenk H.P."/>
        </authorList>
    </citation>
    <scope>NUCLEOTIDE SEQUENCE [LARGE SCALE GENOMIC DNA]</scope>
    <source>
        <strain evidence="9">DSM 21211 / LMG 22137 / NRRL B-23946 / LB-34</strain>
    </source>
</reference>
<evidence type="ECO:0000259" key="7">
    <source>
        <dbReference type="PROSITE" id="PS51194"/>
    </source>
</evidence>
<proteinExistence type="predicted"/>
<evidence type="ECO:0000313" key="9">
    <source>
        <dbReference type="Proteomes" id="UP000008635"/>
    </source>
</evidence>
<feature type="region of interest" description="Disordered" evidence="5">
    <location>
        <begin position="804"/>
        <end position="831"/>
    </location>
</feature>
<evidence type="ECO:0000259" key="6">
    <source>
        <dbReference type="PROSITE" id="PS51192"/>
    </source>
</evidence>
<dbReference type="Pfam" id="PF24473">
    <property type="entry name" value="CON_HrpB"/>
    <property type="match status" value="1"/>
</dbReference>
<dbReference type="SMART" id="SM00490">
    <property type="entry name" value="HELICc"/>
    <property type="match status" value="1"/>
</dbReference>
<evidence type="ECO:0000256" key="3">
    <source>
        <dbReference type="ARBA" id="ARBA00022806"/>
    </source>
</evidence>
<keyword evidence="9" id="KW-1185">Reference proteome</keyword>
<dbReference type="SMART" id="SM00487">
    <property type="entry name" value="DEXDc"/>
    <property type="match status" value="1"/>
</dbReference>
<dbReference type="CDD" id="cd17990">
    <property type="entry name" value="DEXHc_HrpB"/>
    <property type="match status" value="1"/>
</dbReference>
<keyword evidence="3 8" id="KW-0347">Helicase</keyword>
<protein>
    <submittedName>
        <fullName evidence="8">ATP-dependent helicase HrpB</fullName>
    </submittedName>
</protein>
<dbReference type="Proteomes" id="UP000008635">
    <property type="component" value="Chromosome"/>
</dbReference>
<dbReference type="GO" id="GO:0005524">
    <property type="term" value="F:ATP binding"/>
    <property type="evidence" value="ECO:0007669"/>
    <property type="project" value="UniProtKB-KW"/>
</dbReference>
<dbReference type="RefSeq" id="WP_013555855.1">
    <property type="nucleotide sequence ID" value="NC_014958.1"/>
</dbReference>
<keyword evidence="1" id="KW-0547">Nucleotide-binding</keyword>
<organism evidence="8 9">
    <name type="scientific">Deinococcus maricopensis (strain DSM 21211 / LMG 22137 / NRRL B-23946 / LB-34)</name>
    <dbReference type="NCBI Taxonomy" id="709986"/>
    <lineage>
        <taxon>Bacteria</taxon>
        <taxon>Thermotogati</taxon>
        <taxon>Deinococcota</taxon>
        <taxon>Deinococci</taxon>
        <taxon>Deinococcales</taxon>
        <taxon>Deinococcaceae</taxon>
        <taxon>Deinococcus</taxon>
    </lineage>
</organism>
<dbReference type="HOGENOM" id="CLU_001832_5_6_0"/>
<dbReference type="InterPro" id="IPR014001">
    <property type="entry name" value="Helicase_ATP-bd"/>
</dbReference>
<dbReference type="SMART" id="SM00847">
    <property type="entry name" value="HA2"/>
    <property type="match status" value="1"/>
</dbReference>
<dbReference type="InterPro" id="IPR013689">
    <property type="entry name" value="RNA_helicase_ATP-dep_HrpB_C"/>
</dbReference>
<dbReference type="Gene3D" id="1.20.120.1080">
    <property type="match status" value="1"/>
</dbReference>
<dbReference type="InterPro" id="IPR007502">
    <property type="entry name" value="Helicase-assoc_dom"/>
</dbReference>
<dbReference type="KEGG" id="dmr:Deima_0694"/>
<dbReference type="SUPFAM" id="SSF52540">
    <property type="entry name" value="P-loop containing nucleoside triphosphate hydrolases"/>
    <property type="match status" value="1"/>
</dbReference>
<evidence type="ECO:0000256" key="1">
    <source>
        <dbReference type="ARBA" id="ARBA00022741"/>
    </source>
</evidence>
<dbReference type="NCBIfam" id="TIGR01970">
    <property type="entry name" value="DEAH_box_HrpB"/>
    <property type="match status" value="1"/>
</dbReference>
<dbReference type="GO" id="GO:0016787">
    <property type="term" value="F:hydrolase activity"/>
    <property type="evidence" value="ECO:0007669"/>
    <property type="project" value="UniProtKB-KW"/>
</dbReference>
<dbReference type="InterPro" id="IPR001650">
    <property type="entry name" value="Helicase_C-like"/>
</dbReference>
<dbReference type="InterPro" id="IPR010225">
    <property type="entry name" value="HrpB"/>
</dbReference>
<dbReference type="EMBL" id="CP002454">
    <property type="protein sequence ID" value="ADV66350.1"/>
    <property type="molecule type" value="Genomic_DNA"/>
</dbReference>
<dbReference type="PIRSF" id="PIRSF005496">
    <property type="entry name" value="ATP_hel_hrpB"/>
    <property type="match status" value="1"/>
</dbReference>
<evidence type="ECO:0000256" key="5">
    <source>
        <dbReference type="SAM" id="MobiDB-lite"/>
    </source>
</evidence>
<keyword evidence="4" id="KW-0067">ATP-binding</keyword>
<dbReference type="eggNOG" id="COG1643">
    <property type="taxonomic scope" value="Bacteria"/>
</dbReference>
<accession>E8U5L1</accession>
<dbReference type="CDD" id="cd18791">
    <property type="entry name" value="SF2_C_RHA"/>
    <property type="match status" value="1"/>
</dbReference>
<dbReference type="InterPro" id="IPR027417">
    <property type="entry name" value="P-loop_NTPase"/>
</dbReference>
<reference evidence="9" key="2">
    <citation type="submission" date="2011-01" db="EMBL/GenBank/DDBJ databases">
        <title>The complete genome of Deinococcus maricopensis DSM 21211.</title>
        <authorList>
            <consortium name="US DOE Joint Genome Institute (JGI-PGF)"/>
            <person name="Lucas S."/>
            <person name="Copeland A."/>
            <person name="Lapidus A."/>
            <person name="Goodwin L."/>
            <person name="Pitluck S."/>
            <person name="Kyrpides N."/>
            <person name="Mavromatis K."/>
            <person name="Pagani I."/>
            <person name="Ivanova N."/>
            <person name="Ovchinnikova G."/>
            <person name="Zeytun A."/>
            <person name="Detter J.C."/>
            <person name="Han C."/>
            <person name="Land M."/>
            <person name="Hauser L."/>
            <person name="Markowitz V."/>
            <person name="Cheng J.-F."/>
            <person name="Hugenholtz P."/>
            <person name="Woyke T."/>
            <person name="Wu D."/>
            <person name="Pukall R."/>
            <person name="Gehrich-Schroeter G."/>
            <person name="Brambilla E."/>
            <person name="Klenk H.-P."/>
            <person name="Eisen J.A."/>
        </authorList>
    </citation>
    <scope>NUCLEOTIDE SEQUENCE [LARGE SCALE GENOMIC DNA]</scope>
    <source>
        <strain evidence="9">DSM 21211 / LMG 22137 / NRRL B-23946 / LB-34</strain>
    </source>
</reference>